<proteinExistence type="predicted"/>
<reference evidence="4" key="1">
    <citation type="submission" date="2020-07" db="EMBL/GenBank/DDBJ databases">
        <title>Huge and variable diversity of episymbiotic CPR bacteria and DPANN archaea in groundwater ecosystems.</title>
        <authorList>
            <person name="He C.Y."/>
            <person name="Keren R."/>
            <person name="Whittaker M."/>
            <person name="Farag I.F."/>
            <person name="Doudna J."/>
            <person name="Cate J.H.D."/>
            <person name="Banfield J.F."/>
        </authorList>
    </citation>
    <scope>NUCLEOTIDE SEQUENCE</scope>
    <source>
        <strain evidence="4">NC_groundwater_763_Ag_S-0.2um_68_21</strain>
    </source>
</reference>
<organism evidence="4 5">
    <name type="scientific">Tectimicrobiota bacterium</name>
    <dbReference type="NCBI Taxonomy" id="2528274"/>
    <lineage>
        <taxon>Bacteria</taxon>
        <taxon>Pseudomonadati</taxon>
        <taxon>Nitrospinota/Tectimicrobiota group</taxon>
        <taxon>Candidatus Tectimicrobiota</taxon>
    </lineage>
</organism>
<dbReference type="PANTHER" id="PTHR43080:SF2">
    <property type="entry name" value="CBS DOMAIN-CONTAINING PROTEIN"/>
    <property type="match status" value="1"/>
</dbReference>
<feature type="domain" description="CBS" evidence="3">
    <location>
        <begin position="85"/>
        <end position="137"/>
    </location>
</feature>
<accession>A0A932I0Z6</accession>
<dbReference type="InterPro" id="IPR046342">
    <property type="entry name" value="CBS_dom_sf"/>
</dbReference>
<evidence type="ECO:0000256" key="2">
    <source>
        <dbReference type="PROSITE-ProRule" id="PRU00703"/>
    </source>
</evidence>
<dbReference type="EMBL" id="JACPUR010000017">
    <property type="protein sequence ID" value="MBI3127401.1"/>
    <property type="molecule type" value="Genomic_DNA"/>
</dbReference>
<evidence type="ECO:0000256" key="1">
    <source>
        <dbReference type="ARBA" id="ARBA00023122"/>
    </source>
</evidence>
<evidence type="ECO:0000313" key="4">
    <source>
        <dbReference type="EMBL" id="MBI3127401.1"/>
    </source>
</evidence>
<dbReference type="PROSITE" id="PS51371">
    <property type="entry name" value="CBS"/>
    <property type="match status" value="2"/>
</dbReference>
<evidence type="ECO:0000313" key="5">
    <source>
        <dbReference type="Proteomes" id="UP000782312"/>
    </source>
</evidence>
<name>A0A932I0Z6_UNCTE</name>
<dbReference type="Pfam" id="PF00571">
    <property type="entry name" value="CBS"/>
    <property type="match status" value="2"/>
</dbReference>
<comment type="caution">
    <text evidence="4">The sequence shown here is derived from an EMBL/GenBank/DDBJ whole genome shotgun (WGS) entry which is preliminary data.</text>
</comment>
<sequence>MLVGDACKTFTPQTETASADSSIEDLIRAVARDRGTRYLHIVDGEGKLLGIVGVRELMRVVGSQHINRDIRVALAFARAQTARDIMREAISVRTDDTVEKALEVAVKNWLDDLPVTDEAGRVVGYLDCFEILTNLEK</sequence>
<feature type="domain" description="CBS" evidence="3">
    <location>
        <begin position="10"/>
        <end position="70"/>
    </location>
</feature>
<dbReference type="AlphaFoldDB" id="A0A932I0Z6"/>
<dbReference type="InterPro" id="IPR000644">
    <property type="entry name" value="CBS_dom"/>
</dbReference>
<dbReference type="SUPFAM" id="SSF54631">
    <property type="entry name" value="CBS-domain pair"/>
    <property type="match status" value="1"/>
</dbReference>
<dbReference type="PANTHER" id="PTHR43080">
    <property type="entry name" value="CBS DOMAIN-CONTAINING PROTEIN CBSX3, MITOCHONDRIAL"/>
    <property type="match status" value="1"/>
</dbReference>
<dbReference type="SMART" id="SM00116">
    <property type="entry name" value="CBS"/>
    <property type="match status" value="2"/>
</dbReference>
<keyword evidence="1 2" id="KW-0129">CBS domain</keyword>
<dbReference type="Proteomes" id="UP000782312">
    <property type="component" value="Unassembled WGS sequence"/>
</dbReference>
<dbReference type="InterPro" id="IPR051257">
    <property type="entry name" value="Diverse_CBS-Domain"/>
</dbReference>
<evidence type="ECO:0000259" key="3">
    <source>
        <dbReference type="PROSITE" id="PS51371"/>
    </source>
</evidence>
<dbReference type="Gene3D" id="3.10.580.10">
    <property type="entry name" value="CBS-domain"/>
    <property type="match status" value="1"/>
</dbReference>
<gene>
    <name evidence="4" type="ORF">HYZ11_07335</name>
</gene>
<protein>
    <submittedName>
        <fullName evidence="4">CBS domain-containing protein</fullName>
    </submittedName>
</protein>